<feature type="transmembrane region" description="Helical" evidence="6">
    <location>
        <begin position="531"/>
        <end position="552"/>
    </location>
</feature>
<evidence type="ECO:0000256" key="2">
    <source>
        <dbReference type="ARBA" id="ARBA00022692"/>
    </source>
</evidence>
<feature type="transmembrane region" description="Helical" evidence="6">
    <location>
        <begin position="6"/>
        <end position="25"/>
    </location>
</feature>
<dbReference type="InterPro" id="IPR003945">
    <property type="entry name" value="NU5C-like"/>
</dbReference>
<dbReference type="NCBIfam" id="NF005141">
    <property type="entry name" value="PRK06590.1"/>
    <property type="match status" value="1"/>
</dbReference>
<keyword evidence="2 5" id="KW-0812">Transmembrane</keyword>
<dbReference type="InterPro" id="IPR001516">
    <property type="entry name" value="Proton_antipo_N"/>
</dbReference>
<feature type="transmembrane region" description="Helical" evidence="6">
    <location>
        <begin position="629"/>
        <end position="649"/>
    </location>
</feature>
<feature type="transmembrane region" description="Helical" evidence="6">
    <location>
        <begin position="88"/>
        <end position="109"/>
    </location>
</feature>
<evidence type="ECO:0000256" key="5">
    <source>
        <dbReference type="RuleBase" id="RU000320"/>
    </source>
</evidence>
<feature type="transmembrane region" description="Helical" evidence="6">
    <location>
        <begin position="287"/>
        <end position="309"/>
    </location>
</feature>
<dbReference type="Pfam" id="PF00361">
    <property type="entry name" value="Proton_antipo_M"/>
    <property type="match status" value="1"/>
</dbReference>
<feature type="domain" description="NADH:quinone oxidoreductase/Mrp antiporter transmembrane" evidence="7">
    <location>
        <begin position="138"/>
        <end position="422"/>
    </location>
</feature>
<evidence type="ECO:0000256" key="3">
    <source>
        <dbReference type="ARBA" id="ARBA00022989"/>
    </source>
</evidence>
<feature type="transmembrane region" description="Helical" evidence="6">
    <location>
        <begin position="121"/>
        <end position="138"/>
    </location>
</feature>
<dbReference type="GO" id="GO:0016020">
    <property type="term" value="C:membrane"/>
    <property type="evidence" value="ECO:0007669"/>
    <property type="project" value="UniProtKB-SubCell"/>
</dbReference>
<feature type="transmembrane region" description="Helical" evidence="6">
    <location>
        <begin position="144"/>
        <end position="163"/>
    </location>
</feature>
<dbReference type="Pfam" id="PF00662">
    <property type="entry name" value="Proton_antipo_N"/>
    <property type="match status" value="1"/>
</dbReference>
<feature type="transmembrane region" description="Helical" evidence="6">
    <location>
        <begin position="256"/>
        <end position="281"/>
    </location>
</feature>
<feature type="transmembrane region" description="Helical" evidence="6">
    <location>
        <begin position="321"/>
        <end position="345"/>
    </location>
</feature>
<evidence type="ECO:0000256" key="1">
    <source>
        <dbReference type="ARBA" id="ARBA00004127"/>
    </source>
</evidence>
<evidence type="ECO:0000256" key="6">
    <source>
        <dbReference type="SAM" id="Phobius"/>
    </source>
</evidence>
<dbReference type="GO" id="GO:0012505">
    <property type="term" value="C:endomembrane system"/>
    <property type="evidence" value="ECO:0007669"/>
    <property type="project" value="UniProtKB-SubCell"/>
</dbReference>
<feature type="transmembrane region" description="Helical" evidence="6">
    <location>
        <begin position="351"/>
        <end position="374"/>
    </location>
</feature>
<dbReference type="Proteomes" id="UP000503447">
    <property type="component" value="Chromosome"/>
</dbReference>
<dbReference type="KEGG" id="ftj:FTUN_1488"/>
<keyword evidence="3 6" id="KW-1133">Transmembrane helix</keyword>
<dbReference type="PANTHER" id="PTHR42829">
    <property type="entry name" value="NADH-UBIQUINONE OXIDOREDUCTASE CHAIN 5"/>
    <property type="match status" value="1"/>
</dbReference>
<name>A0A6M5YL26_9BACT</name>
<dbReference type="NCBIfam" id="TIGR01974">
    <property type="entry name" value="NDH_I_L"/>
    <property type="match status" value="1"/>
</dbReference>
<dbReference type="GO" id="GO:0042773">
    <property type="term" value="P:ATP synthesis coupled electron transport"/>
    <property type="evidence" value="ECO:0007669"/>
    <property type="project" value="InterPro"/>
</dbReference>
<accession>A0A6M5YL26</accession>
<dbReference type="PRINTS" id="PR01434">
    <property type="entry name" value="NADHDHGNASE5"/>
</dbReference>
<dbReference type="PANTHER" id="PTHR42829:SF2">
    <property type="entry name" value="NADH-UBIQUINONE OXIDOREDUCTASE CHAIN 5"/>
    <property type="match status" value="1"/>
</dbReference>
<feature type="transmembrane region" description="Helical" evidence="6">
    <location>
        <begin position="37"/>
        <end position="58"/>
    </location>
</feature>
<evidence type="ECO:0000259" key="7">
    <source>
        <dbReference type="Pfam" id="PF00361"/>
    </source>
</evidence>
<dbReference type="RefSeq" id="WP_171470063.1">
    <property type="nucleotide sequence ID" value="NZ_CP053452.2"/>
</dbReference>
<keyword evidence="9" id="KW-0830">Ubiquinone</keyword>
<dbReference type="GO" id="GO:0008137">
    <property type="term" value="F:NADH dehydrogenase (ubiquinone) activity"/>
    <property type="evidence" value="ECO:0007669"/>
    <property type="project" value="InterPro"/>
</dbReference>
<organism evidence="9 10">
    <name type="scientific">Frigoriglobus tundricola</name>
    <dbReference type="NCBI Taxonomy" id="2774151"/>
    <lineage>
        <taxon>Bacteria</taxon>
        <taxon>Pseudomonadati</taxon>
        <taxon>Planctomycetota</taxon>
        <taxon>Planctomycetia</taxon>
        <taxon>Gemmatales</taxon>
        <taxon>Gemmataceae</taxon>
        <taxon>Frigoriglobus</taxon>
    </lineage>
</organism>
<dbReference type="InterPro" id="IPR001750">
    <property type="entry name" value="ND/Mrp_TM"/>
</dbReference>
<feature type="transmembrane region" description="Helical" evidence="6">
    <location>
        <begin position="217"/>
        <end position="244"/>
    </location>
</feature>
<dbReference type="Gene3D" id="1.20.5.2700">
    <property type="match status" value="1"/>
</dbReference>
<dbReference type="GO" id="GO:0015990">
    <property type="term" value="P:electron transport coupled proton transport"/>
    <property type="evidence" value="ECO:0007669"/>
    <property type="project" value="TreeGrafter"/>
</dbReference>
<keyword evidence="4 6" id="KW-0472">Membrane</keyword>
<dbReference type="EMBL" id="CP053452">
    <property type="protein sequence ID" value="QJW93971.1"/>
    <property type="molecule type" value="Genomic_DNA"/>
</dbReference>
<sequence length="653" mass="70011">MSDPIGLAFIVLGLPLAAALIAWLFCGLPALRNYAHLPLIGACATAAVVAALLLTKVLDGGQSQYVSDPVTWFAAGHLKVRFTINVDALSAIMLAMITFIATFIAVFSGGYMHGDKGFPRYFAVMSLFVFSMCGLVLANNFLVLVAFWEGVGLCSYLLIGYYYEKPSAAAAARKAFLYTRVGDTGFLLGIFFLWRMGGWHTDLTLLFNHIATHPPDPAALTTACLLLFCGAVGKSAQFPLYVWLPDAMEGPTPVSALIHAATMVTAGVYLLARCAPLFVLAPDAQIIVSWIGGITALLAAFIALAQTDLKRVLAYSTVSQLGFMFMALGTGGAIDPAFAVGAAMFHLFTHAFFKALLFLSAGSVMHAMGGVIDVRKFGGLRKLMPITHVAFLCGAAALAGVPLLSGFWSKDLILESLTEASEGSSPYTAGYFALFIVACATAFLTAFYTFRAYFLTFWGPERVPEEAGHHAHESPSSMTIPLVVLAIGAVFVGIVLQPFTHWFTEFLETSPSLSQAHQSAHAAHIAHHLNWTLIGVSTVLALGGIGAAFVLYGAGGAERVPPGLDFVFALSRHKLYVDEIYQTVLVRPAAVVAFLARVFDGFLDALTRLIAAVPRFVGQWVRPIQNGLVQFYALSMALGLAVFLSFVVFRITR</sequence>
<dbReference type="AlphaFoldDB" id="A0A6M5YL26"/>
<keyword evidence="10" id="KW-1185">Reference proteome</keyword>
<comment type="subcellular location">
    <subcellularLocation>
        <location evidence="1">Endomembrane system</location>
        <topology evidence="1">Multi-pass membrane protein</topology>
    </subcellularLocation>
    <subcellularLocation>
        <location evidence="5">Membrane</location>
        <topology evidence="5">Multi-pass membrane protein</topology>
    </subcellularLocation>
</comment>
<reference evidence="10" key="1">
    <citation type="submission" date="2020-05" db="EMBL/GenBank/DDBJ databases">
        <title>Frigoriglobus tundricola gen. nov., sp. nov., a psychrotolerant cellulolytic planctomycete of the family Gemmataceae with two divergent copies of 16S rRNA gene.</title>
        <authorList>
            <person name="Kulichevskaya I.S."/>
            <person name="Ivanova A.A."/>
            <person name="Naumoff D.G."/>
            <person name="Beletsky A.V."/>
            <person name="Rijpstra W.I.C."/>
            <person name="Sinninghe Damste J.S."/>
            <person name="Mardanov A.V."/>
            <person name="Ravin N.V."/>
            <person name="Dedysh S.N."/>
        </authorList>
    </citation>
    <scope>NUCLEOTIDE SEQUENCE [LARGE SCALE GENOMIC DNA]</scope>
    <source>
        <strain evidence="10">PL17</strain>
    </source>
</reference>
<proteinExistence type="predicted"/>
<feature type="transmembrane region" description="Helical" evidence="6">
    <location>
        <begin position="386"/>
        <end position="408"/>
    </location>
</feature>
<dbReference type="InterPro" id="IPR018393">
    <property type="entry name" value="NADHpl_OxRdtase_5_subgr"/>
</dbReference>
<evidence type="ECO:0000256" key="4">
    <source>
        <dbReference type="ARBA" id="ARBA00023136"/>
    </source>
</evidence>
<evidence type="ECO:0000313" key="9">
    <source>
        <dbReference type="EMBL" id="QJW93971.1"/>
    </source>
</evidence>
<feature type="domain" description="NADH-Ubiquinone oxidoreductase (complex I) chain 5 N-terminal" evidence="8">
    <location>
        <begin position="72"/>
        <end position="122"/>
    </location>
</feature>
<protein>
    <submittedName>
        <fullName evidence="9">NADH-ubiquinone oxidoreductase chain L</fullName>
    </submittedName>
</protein>
<feature type="transmembrane region" description="Helical" evidence="6">
    <location>
        <begin position="428"/>
        <end position="450"/>
    </location>
</feature>
<dbReference type="GO" id="GO:0003954">
    <property type="term" value="F:NADH dehydrogenase activity"/>
    <property type="evidence" value="ECO:0007669"/>
    <property type="project" value="TreeGrafter"/>
</dbReference>
<evidence type="ECO:0000313" key="10">
    <source>
        <dbReference type="Proteomes" id="UP000503447"/>
    </source>
</evidence>
<evidence type="ECO:0000259" key="8">
    <source>
        <dbReference type="Pfam" id="PF00662"/>
    </source>
</evidence>
<feature type="transmembrane region" description="Helical" evidence="6">
    <location>
        <begin position="482"/>
        <end position="503"/>
    </location>
</feature>
<gene>
    <name evidence="9" type="ORF">FTUN_1488</name>
</gene>
<feature type="transmembrane region" description="Helical" evidence="6">
    <location>
        <begin position="175"/>
        <end position="197"/>
    </location>
</feature>
<dbReference type="PRINTS" id="PR01435">
    <property type="entry name" value="NPOXDRDTASE5"/>
</dbReference>